<dbReference type="Pfam" id="PF13589">
    <property type="entry name" value="HATPase_c_3"/>
    <property type="match status" value="1"/>
</dbReference>
<dbReference type="GO" id="GO:0016301">
    <property type="term" value="F:kinase activity"/>
    <property type="evidence" value="ECO:0007669"/>
    <property type="project" value="UniProtKB-KW"/>
</dbReference>
<dbReference type="Proteomes" id="UP000192738">
    <property type="component" value="Unassembled WGS sequence"/>
</dbReference>
<organism evidence="1 2">
    <name type="scientific">Sporomusa malonica</name>
    <dbReference type="NCBI Taxonomy" id="112901"/>
    <lineage>
        <taxon>Bacteria</taxon>
        <taxon>Bacillati</taxon>
        <taxon>Bacillota</taxon>
        <taxon>Negativicutes</taxon>
        <taxon>Selenomonadales</taxon>
        <taxon>Sporomusaceae</taxon>
        <taxon>Sporomusa</taxon>
    </lineage>
</organism>
<proteinExistence type="predicted"/>
<dbReference type="OrthoDB" id="8478062at2"/>
<dbReference type="SUPFAM" id="SSF55874">
    <property type="entry name" value="ATPase domain of HSP90 chaperone/DNA topoisomerase II/histidine kinase"/>
    <property type="match status" value="1"/>
</dbReference>
<keyword evidence="2" id="KW-1185">Reference proteome</keyword>
<keyword evidence="1" id="KW-0418">Kinase</keyword>
<evidence type="ECO:0000313" key="1">
    <source>
        <dbReference type="EMBL" id="SMC52552.1"/>
    </source>
</evidence>
<dbReference type="STRING" id="112901.SAMN04488500_104233"/>
<name>A0A1W1ZWD9_9FIRM</name>
<dbReference type="RefSeq" id="WP_084574877.1">
    <property type="nucleotide sequence ID" value="NZ_CP155572.1"/>
</dbReference>
<sequence length="563" mass="63347">MIDKTINIRKFTVAPDIIYSLIKAQAGTLAKSVGECIMNSVDAGATAINIVATQEKLIISDNGRGFRTREEIEQCFEVFGFDHQGVDRTFGQFGIGRAQLWNFCSTVWTTNSFRMDVDIKNKGLDYELIDGLPQQVGLVIEGRFYEPLSANDLFTFERECKELVKYVPIPVMLNGKRISKDSAKEKWTHDTPDAWIKIRETGDLFVYNLGFFVRRFPAYQIGCGGIVVTKPGVRLSLNMARNDILISECEVWKQIKPFLQHEAAGKSQRERMTTAKRNNMIHLFLAGELDTHTVKNAKLIQDVLGKYHVLSDIAPALLWGHKPISVAEPGNTLAEYIHRSKRGFIVTPSVLERFGAESVREFAEQIKRGMSGIYPWYKEAIPATFESFKDICTELSELRMPVPPDEWTKEEQATIATLNHVSRNILSVIDSDSNSGGLLTPRRIDLGVSDTAKAWTDGKNYITFDRKTISLAQKGIGGWQIILNVLIQEYLHANSQDGKSSQDDTFYQRYHGATVHGLENHIELLENAFIVYVNICRKKGVTINRRTIAGFDLLDGVLVDSVG</sequence>
<reference evidence="1 2" key="1">
    <citation type="submission" date="2017-04" db="EMBL/GenBank/DDBJ databases">
        <authorList>
            <person name="Afonso C.L."/>
            <person name="Miller P.J."/>
            <person name="Scott M.A."/>
            <person name="Spackman E."/>
            <person name="Goraichik I."/>
            <person name="Dimitrov K.M."/>
            <person name="Suarez D.L."/>
            <person name="Swayne D.E."/>
        </authorList>
    </citation>
    <scope>NUCLEOTIDE SEQUENCE [LARGE SCALE GENOMIC DNA]</scope>
    <source>
        <strain evidence="1 2">DSM 5090</strain>
    </source>
</reference>
<dbReference type="InterPro" id="IPR036890">
    <property type="entry name" value="HATPase_C_sf"/>
</dbReference>
<dbReference type="AlphaFoldDB" id="A0A1W1ZWD9"/>
<dbReference type="EMBL" id="FWXI01000004">
    <property type="protein sequence ID" value="SMC52552.1"/>
    <property type="molecule type" value="Genomic_DNA"/>
</dbReference>
<protein>
    <submittedName>
        <fullName evidence="1">Histidine kinase-, DNA gyrase B-, and HSP90-like ATPase</fullName>
    </submittedName>
</protein>
<gene>
    <name evidence="1" type="ORF">SAMN04488500_104233</name>
</gene>
<dbReference type="Gene3D" id="3.30.565.10">
    <property type="entry name" value="Histidine kinase-like ATPase, C-terminal domain"/>
    <property type="match status" value="1"/>
</dbReference>
<evidence type="ECO:0000313" key="2">
    <source>
        <dbReference type="Proteomes" id="UP000192738"/>
    </source>
</evidence>
<accession>A0A1W1ZWD9</accession>
<keyword evidence="1" id="KW-0808">Transferase</keyword>